<dbReference type="Pfam" id="PF03524">
    <property type="entry name" value="CagX"/>
    <property type="match status" value="1"/>
</dbReference>
<organism evidence="4 5">
    <name type="scientific">Pigmentiphaga aceris</name>
    <dbReference type="NCBI Taxonomy" id="1940612"/>
    <lineage>
        <taxon>Bacteria</taxon>
        <taxon>Pseudomonadati</taxon>
        <taxon>Pseudomonadota</taxon>
        <taxon>Betaproteobacteria</taxon>
        <taxon>Burkholderiales</taxon>
        <taxon>Alcaligenaceae</taxon>
        <taxon>Pigmentiphaga</taxon>
    </lineage>
</organism>
<dbReference type="InterPro" id="IPR018927">
    <property type="entry name" value="Pilus_synth_Q_C"/>
</dbReference>
<evidence type="ECO:0000313" key="4">
    <source>
        <dbReference type="EMBL" id="QEI07726.1"/>
    </source>
</evidence>
<dbReference type="EMBL" id="CP043046">
    <property type="protein sequence ID" value="QEI07726.1"/>
    <property type="molecule type" value="Genomic_DNA"/>
</dbReference>
<keyword evidence="5" id="KW-1185">Reference proteome</keyword>
<dbReference type="Pfam" id="PF10671">
    <property type="entry name" value="TcpQ"/>
    <property type="match status" value="1"/>
</dbReference>
<protein>
    <recommendedName>
        <fullName evidence="3">Toxin co-regulated pilus biosynthesis protein Q C-terminal domain-containing protein</fullName>
    </recommendedName>
</protein>
<evidence type="ECO:0000259" key="3">
    <source>
        <dbReference type="Pfam" id="PF10671"/>
    </source>
</evidence>
<gene>
    <name evidence="4" type="ORF">FXN63_19185</name>
</gene>
<dbReference type="KEGG" id="pacr:FXN63_19185"/>
<dbReference type="Proteomes" id="UP000325161">
    <property type="component" value="Chromosome"/>
</dbReference>
<sequence length="367" mass="38231">MAALLLRCCGRVFRSRGMLATFVFPRLRHVRTSVCILMSALAAAPIGTTYAAPNYDFSYRVSGDRRVAPQQVFDDGVSTYLQFYPGQVLPALIAIGSDGKQLLLKHVQLGPYVTVSGTYVGLVAQLGTVRSTIDYSGKAPRVAGENDGGLPAAMLPAPSSIAPSSIAPSSIAPSAVVATAAPVASPAPSMLAATPSWNAAPTATAVAPLVVNHSPLTAALPTAAPTPASSSASVVPVSTAPAVESSRDIKPVNASTDANVVSDNWPLAASTPPAKPFEATLADQNLRRALGRWAEQAGWTFRAEHWTPDVDIAVSAPAVFGGDFKRAVRALLAGTELSAKPLQPCFYANQVLRVVAQAERCDRRVAH</sequence>
<proteinExistence type="inferred from homology"/>
<evidence type="ECO:0000313" key="5">
    <source>
        <dbReference type="Proteomes" id="UP000325161"/>
    </source>
</evidence>
<evidence type="ECO:0000256" key="1">
    <source>
        <dbReference type="ARBA" id="ARBA00006135"/>
    </source>
</evidence>
<accession>A0A5C0B170</accession>
<dbReference type="InterPro" id="IPR010258">
    <property type="entry name" value="Conjugal_tfr_TrbG/VirB9/CagX"/>
</dbReference>
<dbReference type="InterPro" id="IPR038161">
    <property type="entry name" value="VirB9/CagX/TrbG_C_sf"/>
</dbReference>
<comment type="similarity">
    <text evidence="1">Belongs to the TrbG/VirB9 family.</text>
</comment>
<dbReference type="AlphaFoldDB" id="A0A5C0B170"/>
<dbReference type="OrthoDB" id="8963661at2"/>
<reference evidence="4 5" key="1">
    <citation type="submission" date="2019-08" db="EMBL/GenBank/DDBJ databases">
        <title>Amphibian skin-associated Pigmentiphaga: genome sequence and occurrence across geography and hosts.</title>
        <authorList>
            <person name="Bletz M.C."/>
            <person name="Bunk B."/>
            <person name="Sproeer C."/>
            <person name="Biwer P."/>
            <person name="Reiter S."/>
            <person name="Rabemananjara F.C.E."/>
            <person name="Schulz S."/>
            <person name="Overmann J."/>
            <person name="Vences M."/>
        </authorList>
    </citation>
    <scope>NUCLEOTIDE SEQUENCE [LARGE SCALE GENOMIC DNA]</scope>
    <source>
        <strain evidence="4 5">Mada1488</strain>
    </source>
</reference>
<dbReference type="InterPro" id="IPR033645">
    <property type="entry name" value="VirB9/CagX/TrbG_C"/>
</dbReference>
<dbReference type="Gene3D" id="3.55.50.70">
    <property type="match status" value="1"/>
</dbReference>
<keyword evidence="2" id="KW-0732">Signal</keyword>
<dbReference type="CDD" id="cd06911">
    <property type="entry name" value="VirB9_CagX_TrbG"/>
    <property type="match status" value="1"/>
</dbReference>
<feature type="domain" description="Toxin co-regulated pilus biosynthesis protein Q C-terminal" evidence="3">
    <location>
        <begin position="277"/>
        <end position="356"/>
    </location>
</feature>
<dbReference type="Gene3D" id="2.60.40.2500">
    <property type="match status" value="1"/>
</dbReference>
<evidence type="ECO:0000256" key="2">
    <source>
        <dbReference type="ARBA" id="ARBA00022729"/>
    </source>
</evidence>
<name>A0A5C0B170_9BURK</name>